<keyword evidence="3" id="KW-1185">Reference proteome</keyword>
<feature type="transmembrane region" description="Helical" evidence="1">
    <location>
        <begin position="72"/>
        <end position="91"/>
    </location>
</feature>
<protein>
    <submittedName>
        <fullName evidence="2">35830_t:CDS:1</fullName>
    </submittedName>
</protein>
<accession>A0ABN7UY44</accession>
<reference evidence="2 3" key="1">
    <citation type="submission" date="2021-06" db="EMBL/GenBank/DDBJ databases">
        <authorList>
            <person name="Kallberg Y."/>
            <person name="Tangrot J."/>
            <person name="Rosling A."/>
        </authorList>
    </citation>
    <scope>NUCLEOTIDE SEQUENCE [LARGE SCALE GENOMIC DNA]</scope>
    <source>
        <strain evidence="2 3">120-4 pot B 10/14</strain>
    </source>
</reference>
<organism evidence="2 3">
    <name type="scientific">Gigaspora margarita</name>
    <dbReference type="NCBI Taxonomy" id="4874"/>
    <lineage>
        <taxon>Eukaryota</taxon>
        <taxon>Fungi</taxon>
        <taxon>Fungi incertae sedis</taxon>
        <taxon>Mucoromycota</taxon>
        <taxon>Glomeromycotina</taxon>
        <taxon>Glomeromycetes</taxon>
        <taxon>Diversisporales</taxon>
        <taxon>Gigasporaceae</taxon>
        <taxon>Gigaspora</taxon>
    </lineage>
</organism>
<keyword evidence="1" id="KW-0812">Transmembrane</keyword>
<evidence type="ECO:0000313" key="3">
    <source>
        <dbReference type="Proteomes" id="UP000789901"/>
    </source>
</evidence>
<proteinExistence type="predicted"/>
<keyword evidence="1" id="KW-1133">Transmembrane helix</keyword>
<evidence type="ECO:0000256" key="1">
    <source>
        <dbReference type="SAM" id="Phobius"/>
    </source>
</evidence>
<sequence>MGRFSASGKEFHALKEAGIPTKKLLFVINWVASEAEAKAVYNYLQKTGYQVVLPPLYEKASYRTEQNKGGTIIIFEITSILLFATIANKFYNR</sequence>
<name>A0ABN7UY44_GIGMA</name>
<dbReference type="Proteomes" id="UP000789901">
    <property type="component" value="Unassembled WGS sequence"/>
</dbReference>
<keyword evidence="1" id="KW-0472">Membrane</keyword>
<comment type="caution">
    <text evidence="2">The sequence shown here is derived from an EMBL/GenBank/DDBJ whole genome shotgun (WGS) entry which is preliminary data.</text>
</comment>
<evidence type="ECO:0000313" key="2">
    <source>
        <dbReference type="EMBL" id="CAG8691151.1"/>
    </source>
</evidence>
<gene>
    <name evidence="2" type="ORF">GMARGA_LOCUS11524</name>
</gene>
<dbReference type="EMBL" id="CAJVQB010006763">
    <property type="protein sequence ID" value="CAG8691151.1"/>
    <property type="molecule type" value="Genomic_DNA"/>
</dbReference>